<reference evidence="3" key="1">
    <citation type="submission" date="2024-06" db="EMBL/GenBank/DDBJ databases">
        <title>Multi-omics analyses provide insights into the biosynthesis of the anticancer antibiotic pleurotin in Hohenbuehelia grisea.</title>
        <authorList>
            <person name="Weaver J.A."/>
            <person name="Alberti F."/>
        </authorList>
    </citation>
    <scope>NUCLEOTIDE SEQUENCE [LARGE SCALE GENOMIC DNA]</scope>
    <source>
        <strain evidence="3">T-177</strain>
    </source>
</reference>
<organism evidence="2 3">
    <name type="scientific">Hohenbuehelia grisea</name>
    <dbReference type="NCBI Taxonomy" id="104357"/>
    <lineage>
        <taxon>Eukaryota</taxon>
        <taxon>Fungi</taxon>
        <taxon>Dikarya</taxon>
        <taxon>Basidiomycota</taxon>
        <taxon>Agaricomycotina</taxon>
        <taxon>Agaricomycetes</taxon>
        <taxon>Agaricomycetidae</taxon>
        <taxon>Agaricales</taxon>
        <taxon>Pleurotineae</taxon>
        <taxon>Pleurotaceae</taxon>
        <taxon>Hohenbuehelia</taxon>
    </lineage>
</organism>
<feature type="compositionally biased region" description="Basic and acidic residues" evidence="1">
    <location>
        <begin position="19"/>
        <end position="36"/>
    </location>
</feature>
<evidence type="ECO:0000256" key="1">
    <source>
        <dbReference type="SAM" id="MobiDB-lite"/>
    </source>
</evidence>
<evidence type="ECO:0000313" key="3">
    <source>
        <dbReference type="Proteomes" id="UP001556367"/>
    </source>
</evidence>
<accession>A0ABR3JPJ1</accession>
<dbReference type="EMBL" id="JASNQZ010000005">
    <property type="protein sequence ID" value="KAL0957672.1"/>
    <property type="molecule type" value="Genomic_DNA"/>
</dbReference>
<feature type="compositionally biased region" description="Pro residues" evidence="1">
    <location>
        <begin position="43"/>
        <end position="52"/>
    </location>
</feature>
<feature type="region of interest" description="Disordered" evidence="1">
    <location>
        <begin position="19"/>
        <end position="86"/>
    </location>
</feature>
<feature type="compositionally biased region" description="Polar residues" evidence="1">
    <location>
        <begin position="68"/>
        <end position="86"/>
    </location>
</feature>
<dbReference type="Proteomes" id="UP001556367">
    <property type="component" value="Unassembled WGS sequence"/>
</dbReference>
<keyword evidence="3" id="KW-1185">Reference proteome</keyword>
<sequence length="86" mass="9274">MRATTPAALPDCLVRYQDRVDVTMKNRKRPSPDDSRMPSMSASPPPKLPPLPRSSLHGPKRTAYSDVSRATSAPSSPVTLSLATLS</sequence>
<protein>
    <submittedName>
        <fullName evidence="2">Uncharacterized protein</fullName>
    </submittedName>
</protein>
<comment type="caution">
    <text evidence="2">The sequence shown here is derived from an EMBL/GenBank/DDBJ whole genome shotgun (WGS) entry which is preliminary data.</text>
</comment>
<gene>
    <name evidence="2" type="ORF">HGRIS_001453</name>
</gene>
<evidence type="ECO:0000313" key="2">
    <source>
        <dbReference type="EMBL" id="KAL0957672.1"/>
    </source>
</evidence>
<proteinExistence type="predicted"/>
<name>A0ABR3JPJ1_9AGAR</name>